<gene>
    <name evidence="2" type="ORF">GGR48_001278</name>
</gene>
<evidence type="ECO:0000313" key="3">
    <source>
        <dbReference type="Proteomes" id="UP000538670"/>
    </source>
</evidence>
<keyword evidence="1" id="KW-0175">Coiled coil</keyword>
<dbReference type="InterPro" id="IPR010870">
    <property type="entry name" value="Porin_O/P"/>
</dbReference>
<dbReference type="InterPro" id="IPR023614">
    <property type="entry name" value="Porin_dom_sf"/>
</dbReference>
<dbReference type="Proteomes" id="UP000538670">
    <property type="component" value="Unassembled WGS sequence"/>
</dbReference>
<keyword evidence="3" id="KW-1185">Reference proteome</keyword>
<sequence>MTAPRPQVDGATPSRWEQVMLEFFVRRSAVGVGACALAMGTQAEAQTSAPAAPVVAKDDAQMLIETQQRRIDTLEERLRILEARLAIPAASPTPVRTPDQQVAETKGQVKPPPILLTVQRTTDSEAAPPPAKRNGEQAAVVFVNGLPRFNSVDGHWWFRPRGRLFLDASTTAGAFPGRNITGTALGSARLGMEGAVGNLSWALEGEFSENQVVWKSAFVNIRHKLFGVEADAAIGNRFNDRTMDGSVGLGTTPFTDFNTVAATIIPRRGFWGVGVQERLYAKNWHASVQVTGEDPNNIGDGDDGLTVVSRAHWAPTLSKGLTLHLGGWGFHERLGDETGSLVRSSAIAGGFNTLVRARPGPVTGVTSDTGYGAELALIAGKFWTQNEWGRRVLHRPGGDYTHDAFALSAGWFVFGSTPPYDARRGTWARARIDHPVTAGGWGALALRARYQEADYRGLPLGGLGRSTTLGGTWYINKITRVLLDATDWHIANPGDAPGSVDSGQTLNLGLQVQF</sequence>
<dbReference type="Gene3D" id="2.40.160.10">
    <property type="entry name" value="Porin"/>
    <property type="match status" value="1"/>
</dbReference>
<proteinExistence type="predicted"/>
<feature type="coiled-coil region" evidence="1">
    <location>
        <begin position="57"/>
        <end position="84"/>
    </location>
</feature>
<name>A0A7W6AAJ3_9SPHN</name>
<dbReference type="Pfam" id="PF07396">
    <property type="entry name" value="Porin_O_P"/>
    <property type="match status" value="1"/>
</dbReference>
<evidence type="ECO:0000313" key="2">
    <source>
        <dbReference type="EMBL" id="MBB3878859.1"/>
    </source>
</evidence>
<organism evidence="2 3">
    <name type="scientific">Sphingomonas pseudosanguinis</name>
    <dbReference type="NCBI Taxonomy" id="413712"/>
    <lineage>
        <taxon>Bacteria</taxon>
        <taxon>Pseudomonadati</taxon>
        <taxon>Pseudomonadota</taxon>
        <taxon>Alphaproteobacteria</taxon>
        <taxon>Sphingomonadales</taxon>
        <taxon>Sphingomonadaceae</taxon>
        <taxon>Sphingomonas</taxon>
    </lineage>
</organism>
<accession>A0A7W6AAJ3</accession>
<reference evidence="2 3" key="1">
    <citation type="submission" date="2020-08" db="EMBL/GenBank/DDBJ databases">
        <title>Genomic Encyclopedia of Type Strains, Phase IV (KMG-IV): sequencing the most valuable type-strain genomes for metagenomic binning, comparative biology and taxonomic classification.</title>
        <authorList>
            <person name="Goeker M."/>
        </authorList>
    </citation>
    <scope>NUCLEOTIDE SEQUENCE [LARGE SCALE GENOMIC DNA]</scope>
    <source>
        <strain evidence="2 3">DSM 19512</strain>
    </source>
</reference>
<evidence type="ECO:0000256" key="1">
    <source>
        <dbReference type="SAM" id="Coils"/>
    </source>
</evidence>
<dbReference type="EMBL" id="JACIDH010000003">
    <property type="protein sequence ID" value="MBB3878859.1"/>
    <property type="molecule type" value="Genomic_DNA"/>
</dbReference>
<dbReference type="AlphaFoldDB" id="A0A7W6AAJ3"/>
<dbReference type="RefSeq" id="WP_183951042.1">
    <property type="nucleotide sequence ID" value="NZ_JACIDH010000003.1"/>
</dbReference>
<protein>
    <submittedName>
        <fullName evidence="2">Phosphate-selective porin OprO/OprP</fullName>
    </submittedName>
</protein>
<comment type="caution">
    <text evidence="2">The sequence shown here is derived from an EMBL/GenBank/DDBJ whole genome shotgun (WGS) entry which is preliminary data.</text>
</comment>